<evidence type="ECO:0000313" key="2">
    <source>
        <dbReference type="EMBL" id="WPJ95832.1"/>
    </source>
</evidence>
<dbReference type="Gene3D" id="2.60.120.200">
    <property type="match status" value="1"/>
</dbReference>
<dbReference type="EMBL" id="CP138858">
    <property type="protein sequence ID" value="WPJ95832.1"/>
    <property type="molecule type" value="Genomic_DNA"/>
</dbReference>
<evidence type="ECO:0000313" key="3">
    <source>
        <dbReference type="Proteomes" id="UP001324993"/>
    </source>
</evidence>
<evidence type="ECO:0000259" key="1">
    <source>
        <dbReference type="Pfam" id="PF19763"/>
    </source>
</evidence>
<protein>
    <submittedName>
        <fullName evidence="2">DUF6250 domain-containing protein</fullName>
    </submittedName>
</protein>
<reference evidence="2 3" key="1">
    <citation type="submission" date="2023-11" db="EMBL/GenBank/DDBJ databases">
        <title>Coraliomargarita sp. nov., isolated from marine algae.</title>
        <authorList>
            <person name="Lee J.K."/>
            <person name="Baek J.H."/>
            <person name="Kim J.M."/>
            <person name="Choi D.G."/>
            <person name="Jeon C.O."/>
        </authorList>
    </citation>
    <scope>NUCLEOTIDE SEQUENCE [LARGE SCALE GENOMIC DNA]</scope>
    <source>
        <strain evidence="2 3">J2-16</strain>
    </source>
</reference>
<dbReference type="InterPro" id="IPR046217">
    <property type="entry name" value="DUF6250"/>
</dbReference>
<gene>
    <name evidence="2" type="ORF">SH580_20660</name>
</gene>
<dbReference type="Proteomes" id="UP001324993">
    <property type="component" value="Chromosome"/>
</dbReference>
<dbReference type="Pfam" id="PF19763">
    <property type="entry name" value="DUF6250"/>
    <property type="match status" value="1"/>
</dbReference>
<feature type="domain" description="DUF6250" evidence="1">
    <location>
        <begin position="63"/>
        <end position="159"/>
    </location>
</feature>
<organism evidence="2 3">
    <name type="scientific">Coraliomargarita algicola</name>
    <dbReference type="NCBI Taxonomy" id="3092156"/>
    <lineage>
        <taxon>Bacteria</taxon>
        <taxon>Pseudomonadati</taxon>
        <taxon>Verrucomicrobiota</taxon>
        <taxon>Opitutia</taxon>
        <taxon>Puniceicoccales</taxon>
        <taxon>Coraliomargaritaceae</taxon>
        <taxon>Coraliomargarita</taxon>
    </lineage>
</organism>
<name>A0ABZ0RJW6_9BACT</name>
<proteinExistence type="predicted"/>
<sequence>MKRILPTICALTFITLPLQLTYAHDPVPAIGHFKEPFTQDLSHWTVEQQPGGTVEIQDGQLVIQDKAGATIWFSKLLHAPARICFQIQVASPGRISDINMFWMARDPRSPNNLFDSSHSRDGSFSSYNLLETYYASIGGNDNTTTRFRRYDGLGNRPTVHFDPNMT</sequence>
<accession>A0ABZ0RJW6</accession>
<keyword evidence="3" id="KW-1185">Reference proteome</keyword>
<dbReference type="RefSeq" id="WP_319832708.1">
    <property type="nucleotide sequence ID" value="NZ_CP138858.1"/>
</dbReference>